<evidence type="ECO:0000313" key="2">
    <source>
        <dbReference type="EMBL" id="CAB5315380.1"/>
    </source>
</evidence>
<dbReference type="AlphaFoldDB" id="A0A915YQP0"/>
<evidence type="ECO:0000256" key="1">
    <source>
        <dbReference type="SAM" id="Coils"/>
    </source>
</evidence>
<dbReference type="EMBL" id="CAGKOT010000002">
    <property type="protein sequence ID" value="CAB5315380.1"/>
    <property type="molecule type" value="Genomic_DNA"/>
</dbReference>
<reference evidence="2" key="1">
    <citation type="submission" date="2020-05" db="EMBL/GenBank/DDBJ databases">
        <authorList>
            <person name="Rincon C."/>
            <person name="Sanders R I."/>
            <person name="Robbins C."/>
            <person name="Chaturvedi A."/>
        </authorList>
    </citation>
    <scope>NUCLEOTIDE SEQUENCE</scope>
    <source>
        <strain evidence="2">CHB12</strain>
    </source>
</reference>
<proteinExistence type="predicted"/>
<evidence type="ECO:0000313" key="3">
    <source>
        <dbReference type="Proteomes" id="UP000684084"/>
    </source>
</evidence>
<comment type="caution">
    <text evidence="2">The sequence shown here is derived from an EMBL/GenBank/DDBJ whole genome shotgun (WGS) entry which is preliminary data.</text>
</comment>
<gene>
    <name evidence="2" type="ORF">CHRIB12_LOCUS1855</name>
</gene>
<dbReference type="Proteomes" id="UP000684084">
    <property type="component" value="Unassembled WGS sequence"/>
</dbReference>
<protein>
    <submittedName>
        <fullName evidence="2">Uncharacterized protein</fullName>
    </submittedName>
</protein>
<dbReference type="OrthoDB" id="5337378at2759"/>
<accession>A0A915YQP0</accession>
<sequence>MFVALKSLNNSENITLDFINEITLHHKITYYDANSLNRPTAEEIIEILDKWNDELTNNQSELNSEIREAEEINNNNISTGNTLLTDLSYETHPEATYTSRLLNFNNLPEPVNYDDYYDEQDDKITSVRLSDSLQIDTTKLKN</sequence>
<organism evidence="2 3">
    <name type="scientific">Rhizophagus irregularis</name>
    <dbReference type="NCBI Taxonomy" id="588596"/>
    <lineage>
        <taxon>Eukaryota</taxon>
        <taxon>Fungi</taxon>
        <taxon>Fungi incertae sedis</taxon>
        <taxon>Mucoromycota</taxon>
        <taxon>Glomeromycotina</taxon>
        <taxon>Glomeromycetes</taxon>
        <taxon>Glomerales</taxon>
        <taxon>Glomeraceae</taxon>
        <taxon>Rhizophagus</taxon>
    </lineage>
</organism>
<feature type="coiled-coil region" evidence="1">
    <location>
        <begin position="48"/>
        <end position="75"/>
    </location>
</feature>
<name>A0A915YQP0_9GLOM</name>
<keyword evidence="1" id="KW-0175">Coiled coil</keyword>